<evidence type="ECO:0000259" key="1">
    <source>
        <dbReference type="Pfam" id="PF14727"/>
    </source>
</evidence>
<sequence length="335" mass="37030">MSLFKVQDLWSAQCGDGAAGDTFHAHSLTIGMLGEFEHELMIVSNSTGCLKIFCLARDNPAGYLSDDCLLELCLAHPVMQTSIGKYVSGSQITYLATLHPKSISIYNLHVIPGTTQHGNEAQLQHIQDYRLAQFGSFRLLSGSFGLNSFHDCFAVVYLDGSLEFLDQNESVLVSLPDVLLPCPIVYVGTCDSFVLQTDDAMLTCYRYQNLISKKPSISWSLNLGEGGLGLSLVSLSMSSLLVCVGERTLSVVHENGFLVVAKRIQYSTQCFVTYNHPLPHDQDNFMILIVSDTQTMLLYDKHLTLTWSASLLRLPVSVKLYNTLHTSGKAFIQQE</sequence>
<organism evidence="2 3">
    <name type="scientific">Diaphorina citri</name>
    <name type="common">Asian citrus psyllid</name>
    <dbReference type="NCBI Taxonomy" id="121845"/>
    <lineage>
        <taxon>Eukaryota</taxon>
        <taxon>Metazoa</taxon>
        <taxon>Ecdysozoa</taxon>
        <taxon>Arthropoda</taxon>
        <taxon>Hexapoda</taxon>
        <taxon>Insecta</taxon>
        <taxon>Pterygota</taxon>
        <taxon>Neoptera</taxon>
        <taxon>Paraneoptera</taxon>
        <taxon>Hemiptera</taxon>
        <taxon>Sternorrhyncha</taxon>
        <taxon>Psylloidea</taxon>
        <taxon>Psyllidae</taxon>
        <taxon>Diaphorininae</taxon>
        <taxon>Diaphorina</taxon>
    </lineage>
</organism>
<evidence type="ECO:0000313" key="3">
    <source>
        <dbReference type="RefSeq" id="XP_026680014.1"/>
    </source>
</evidence>
<dbReference type="GO" id="GO:0034464">
    <property type="term" value="C:BBSome"/>
    <property type="evidence" value="ECO:0007669"/>
    <property type="project" value="InterPro"/>
</dbReference>
<dbReference type="RefSeq" id="XP_026680014.1">
    <property type="nucleotide sequence ID" value="XM_026824213.1"/>
</dbReference>
<dbReference type="GO" id="GO:0060271">
    <property type="term" value="P:cilium assembly"/>
    <property type="evidence" value="ECO:0007669"/>
    <property type="project" value="TreeGrafter"/>
</dbReference>
<dbReference type="InterPro" id="IPR026511">
    <property type="entry name" value="PTHB1"/>
</dbReference>
<dbReference type="GO" id="GO:0016020">
    <property type="term" value="C:membrane"/>
    <property type="evidence" value="ECO:0007669"/>
    <property type="project" value="TreeGrafter"/>
</dbReference>
<dbReference type="AlphaFoldDB" id="A0A3Q0IUU2"/>
<dbReference type="Proteomes" id="UP000079169">
    <property type="component" value="Unplaced"/>
</dbReference>
<feature type="domain" description="PTHB1 N-terminal" evidence="1">
    <location>
        <begin position="1"/>
        <end position="328"/>
    </location>
</feature>
<proteinExistence type="predicted"/>
<dbReference type="GeneID" id="103510046"/>
<keyword evidence="2" id="KW-1185">Reference proteome</keyword>
<gene>
    <name evidence="3" type="primary">LOC103510046</name>
</gene>
<accession>A0A3Q0IUU2</accession>
<dbReference type="PANTHER" id="PTHR20991:SF0">
    <property type="entry name" value="PROTEIN PTHB1"/>
    <property type="match status" value="1"/>
</dbReference>
<dbReference type="Pfam" id="PF14727">
    <property type="entry name" value="PHTB1_N"/>
    <property type="match status" value="1"/>
</dbReference>
<dbReference type="PaxDb" id="121845-A0A3Q0IUU2"/>
<name>A0A3Q0IUU2_DIACI</name>
<dbReference type="PANTHER" id="PTHR20991">
    <property type="entry name" value="PARATHYROID HORMONE-RESPONSIVE B1 GENE"/>
    <property type="match status" value="1"/>
</dbReference>
<dbReference type="KEGG" id="dci:103510046"/>
<protein>
    <submittedName>
        <fullName evidence="3">Protein PTHB1</fullName>
    </submittedName>
</protein>
<dbReference type="InterPro" id="IPR028073">
    <property type="entry name" value="PHTB1_N_dom"/>
</dbReference>
<reference evidence="3" key="1">
    <citation type="submission" date="2025-08" db="UniProtKB">
        <authorList>
            <consortium name="RefSeq"/>
        </authorList>
    </citation>
    <scope>IDENTIFICATION</scope>
</reference>
<dbReference type="CTD" id="27241"/>
<evidence type="ECO:0000313" key="2">
    <source>
        <dbReference type="Proteomes" id="UP000079169"/>
    </source>
</evidence>
<dbReference type="STRING" id="121845.A0A3Q0IUU2"/>